<proteinExistence type="predicted"/>
<accession>A0A1G8I466</accession>
<dbReference type="Proteomes" id="UP000198869">
    <property type="component" value="Unassembled WGS sequence"/>
</dbReference>
<reference evidence="2" key="1">
    <citation type="submission" date="2016-10" db="EMBL/GenBank/DDBJ databases">
        <authorList>
            <person name="Varghese N."/>
            <person name="Submissions S."/>
        </authorList>
    </citation>
    <scope>NUCLEOTIDE SEQUENCE [LARGE SCALE GENOMIC DNA]</scope>
    <source>
        <strain evidence="2">DSM 17071</strain>
    </source>
</reference>
<dbReference type="AlphaFoldDB" id="A0A1G8I466"/>
<evidence type="ECO:0000313" key="1">
    <source>
        <dbReference type="EMBL" id="SDI13647.1"/>
    </source>
</evidence>
<dbReference type="OrthoDB" id="9796523at2"/>
<sequence>MKYLNRNKIYHKIEPFKNAKKLYLFCEGDKEVNYFRYFQGFASNIDIIPIPNDNGKSDPVKLKENSELLFFGSEAVNSKLTLSEELQDEIWFVIDTDRWNEGDKINILKAYLAERNKDYKGWFVVQSNPCFELWLFYHFHSERPRSDEVSGYSSFKEYVNSKIIGGFDNRSMPLEIQKAALASKENFEILNGQPTLYSTEVFYLAKQIIRFTKSQLDYCLENLKIR</sequence>
<gene>
    <name evidence="1" type="ORF">SAMN05421846_104199</name>
</gene>
<dbReference type="RefSeq" id="WP_089856892.1">
    <property type="nucleotide sequence ID" value="NZ_FNDW01000004.1"/>
</dbReference>
<dbReference type="EMBL" id="FNDW01000004">
    <property type="protein sequence ID" value="SDI13647.1"/>
    <property type="molecule type" value="Genomic_DNA"/>
</dbReference>
<protein>
    <submittedName>
        <fullName evidence="1">RloB-like protein</fullName>
    </submittedName>
</protein>
<organism evidence="1 2">
    <name type="scientific">Chryseobacterium taeanense</name>
    <dbReference type="NCBI Taxonomy" id="311334"/>
    <lineage>
        <taxon>Bacteria</taxon>
        <taxon>Pseudomonadati</taxon>
        <taxon>Bacteroidota</taxon>
        <taxon>Flavobacteriia</taxon>
        <taxon>Flavobacteriales</taxon>
        <taxon>Weeksellaceae</taxon>
        <taxon>Chryseobacterium group</taxon>
        <taxon>Chryseobacterium</taxon>
    </lineage>
</organism>
<dbReference type="Pfam" id="PF13707">
    <property type="entry name" value="RloB"/>
    <property type="match status" value="1"/>
</dbReference>
<evidence type="ECO:0000313" key="2">
    <source>
        <dbReference type="Proteomes" id="UP000198869"/>
    </source>
</evidence>
<name>A0A1G8I466_9FLAO</name>
<dbReference type="InterPro" id="IPR025591">
    <property type="entry name" value="RloB"/>
</dbReference>
<dbReference type="STRING" id="311334.SAMN05421846_104199"/>
<keyword evidence="2" id="KW-1185">Reference proteome</keyword>